<evidence type="ECO:0000256" key="1">
    <source>
        <dbReference type="SAM" id="MobiDB-lite"/>
    </source>
</evidence>
<proteinExistence type="predicted"/>
<evidence type="ECO:0000313" key="2">
    <source>
        <dbReference type="EMBL" id="GFD60127.1"/>
    </source>
</evidence>
<sequence length="81" mass="8984">SLTARLESSDNEESLGEDASKQRMIDAIDADEKITLVSVQDEVVSNDADKEMFDVDVLDGEEVFVTEHEVAVKRVNDEVNV</sequence>
<dbReference type="AlphaFoldDB" id="A0A699XKE4"/>
<feature type="non-terminal residue" evidence="2">
    <location>
        <position position="81"/>
    </location>
</feature>
<dbReference type="EMBL" id="BKCJ011873827">
    <property type="protein sequence ID" value="GFD60127.1"/>
    <property type="molecule type" value="Genomic_DNA"/>
</dbReference>
<comment type="caution">
    <text evidence="2">The sequence shown here is derived from an EMBL/GenBank/DDBJ whole genome shotgun (WGS) entry which is preliminary data.</text>
</comment>
<reference evidence="2" key="1">
    <citation type="journal article" date="2019" name="Sci. Rep.">
        <title>Draft genome of Tanacetum cinerariifolium, the natural source of mosquito coil.</title>
        <authorList>
            <person name="Yamashiro T."/>
            <person name="Shiraishi A."/>
            <person name="Satake H."/>
            <person name="Nakayama K."/>
        </authorList>
    </citation>
    <scope>NUCLEOTIDE SEQUENCE</scope>
</reference>
<name>A0A699XKE4_TANCI</name>
<feature type="region of interest" description="Disordered" evidence="1">
    <location>
        <begin position="1"/>
        <end position="23"/>
    </location>
</feature>
<organism evidence="2">
    <name type="scientific">Tanacetum cinerariifolium</name>
    <name type="common">Dalmatian daisy</name>
    <name type="synonym">Chrysanthemum cinerariifolium</name>
    <dbReference type="NCBI Taxonomy" id="118510"/>
    <lineage>
        <taxon>Eukaryota</taxon>
        <taxon>Viridiplantae</taxon>
        <taxon>Streptophyta</taxon>
        <taxon>Embryophyta</taxon>
        <taxon>Tracheophyta</taxon>
        <taxon>Spermatophyta</taxon>
        <taxon>Magnoliopsida</taxon>
        <taxon>eudicotyledons</taxon>
        <taxon>Gunneridae</taxon>
        <taxon>Pentapetalae</taxon>
        <taxon>asterids</taxon>
        <taxon>campanulids</taxon>
        <taxon>Asterales</taxon>
        <taxon>Asteraceae</taxon>
        <taxon>Asteroideae</taxon>
        <taxon>Anthemideae</taxon>
        <taxon>Anthemidinae</taxon>
        <taxon>Tanacetum</taxon>
    </lineage>
</organism>
<gene>
    <name evidence="2" type="ORF">Tci_932096</name>
</gene>
<feature type="non-terminal residue" evidence="2">
    <location>
        <position position="1"/>
    </location>
</feature>
<accession>A0A699XKE4</accession>
<protein>
    <submittedName>
        <fullName evidence="2">Uncharacterized protein</fullName>
    </submittedName>
</protein>